<sequence>MNAFTVIPHKKVKNDDEPVLIAAGLFENYMAIVKILKENPYSRELNGWELMVPHNRKIYSCRINNQHRVVYTVSKREHIVKIWSAWSHYEKRLPRNCKPTD</sequence>
<evidence type="ECO:0000313" key="2">
    <source>
        <dbReference type="Proteomes" id="UP000480570"/>
    </source>
</evidence>
<dbReference type="InterPro" id="IPR035093">
    <property type="entry name" value="RelE/ParE_toxin_dom_sf"/>
</dbReference>
<proteinExistence type="predicted"/>
<dbReference type="Proteomes" id="UP000480570">
    <property type="component" value="Unassembled WGS sequence"/>
</dbReference>
<protein>
    <submittedName>
        <fullName evidence="1">Txe/YoeB family addiction module toxin</fullName>
    </submittedName>
</protein>
<dbReference type="RefSeq" id="WP_421017135.1">
    <property type="nucleotide sequence ID" value="NZ_CP185253.1"/>
</dbReference>
<gene>
    <name evidence="1" type="ORF">GB992_07435</name>
</gene>
<comment type="caution">
    <text evidence="1">The sequence shown here is derived from an EMBL/GenBank/DDBJ whole genome shotgun (WGS) entry which is preliminary data.</text>
</comment>
<dbReference type="AlphaFoldDB" id="A0A7C9IUD3"/>
<evidence type="ECO:0000313" key="1">
    <source>
        <dbReference type="EMBL" id="MYV05674.1"/>
    </source>
</evidence>
<dbReference type="SUPFAM" id="SSF143011">
    <property type="entry name" value="RelE-like"/>
    <property type="match status" value="1"/>
</dbReference>
<dbReference type="EMBL" id="WEZT01000014">
    <property type="protein sequence ID" value="MYV05674.1"/>
    <property type="molecule type" value="Genomic_DNA"/>
</dbReference>
<name>A0A7C9IUD3_9LACO</name>
<dbReference type="Gene3D" id="3.30.2310.20">
    <property type="entry name" value="RelE-like"/>
    <property type="match status" value="1"/>
</dbReference>
<organism evidence="1 2">
    <name type="scientific">Furfurilactobacillus rossiae</name>
    <dbReference type="NCBI Taxonomy" id="231049"/>
    <lineage>
        <taxon>Bacteria</taxon>
        <taxon>Bacillati</taxon>
        <taxon>Bacillota</taxon>
        <taxon>Bacilli</taxon>
        <taxon>Lactobacillales</taxon>
        <taxon>Lactobacillaceae</taxon>
        <taxon>Furfurilactobacillus</taxon>
    </lineage>
</organism>
<reference evidence="1 2" key="1">
    <citation type="journal article" date="2019" name="Appl. Environ. Microbiol.">
        <title>Genetic determinants of hydroxycinnamic acid metabolism in heterofermentative lactobacilli.</title>
        <authorList>
            <person name="Gaur G."/>
            <person name="Oh J.H."/>
            <person name="Filannino P."/>
            <person name="Gobbetti M."/>
            <person name="van Pijkeren J.P."/>
            <person name="Ganzle M.G."/>
        </authorList>
    </citation>
    <scope>NUCLEOTIDE SEQUENCE [LARGE SCALE GENOMIC DNA]</scope>
    <source>
        <strain evidence="1 2">FUA3583</strain>
    </source>
</reference>
<accession>A0A7C9IUD3</accession>